<proteinExistence type="predicted"/>
<dbReference type="Pfam" id="PF24832">
    <property type="entry name" value="DUF7716"/>
    <property type="match status" value="1"/>
</dbReference>
<dbReference type="EMBL" id="CP133548">
    <property type="protein sequence ID" value="WMS88383.1"/>
    <property type="molecule type" value="Genomic_DNA"/>
</dbReference>
<accession>A0AA51RVF4</accession>
<dbReference type="RefSeq" id="WP_309203597.1">
    <property type="nucleotide sequence ID" value="NZ_CP133548.1"/>
</dbReference>
<dbReference type="AlphaFoldDB" id="A0AA51RVF4"/>
<keyword evidence="3" id="KW-1185">Reference proteome</keyword>
<dbReference type="InterPro" id="IPR056133">
    <property type="entry name" value="DUF7716"/>
</dbReference>
<reference evidence="2 3" key="1">
    <citation type="submission" date="2023-08" db="EMBL/GenBank/DDBJ databases">
        <title>Pleionea litopenaei sp. nov., isolated from stomach of juvenile Litopenaeus vannamei.</title>
        <authorList>
            <person name="Rho A.M."/>
            <person name="Hwang C.Y."/>
        </authorList>
    </citation>
    <scope>NUCLEOTIDE SEQUENCE [LARGE SCALE GENOMIC DNA]</scope>
    <source>
        <strain evidence="2 3">HL-JVS1</strain>
    </source>
</reference>
<organism evidence="2 3">
    <name type="scientific">Pleionea litopenaei</name>
    <dbReference type="NCBI Taxonomy" id="3070815"/>
    <lineage>
        <taxon>Bacteria</taxon>
        <taxon>Pseudomonadati</taxon>
        <taxon>Pseudomonadota</taxon>
        <taxon>Gammaproteobacteria</taxon>
        <taxon>Oceanospirillales</taxon>
        <taxon>Pleioneaceae</taxon>
        <taxon>Pleionea</taxon>
    </lineage>
</organism>
<evidence type="ECO:0000259" key="1">
    <source>
        <dbReference type="Pfam" id="PF24832"/>
    </source>
</evidence>
<dbReference type="Proteomes" id="UP001239782">
    <property type="component" value="Chromosome"/>
</dbReference>
<gene>
    <name evidence="2" type="ORF">Q9312_05575</name>
</gene>
<sequence length="95" mass="10995">MKGDLKEVFEKVDAFAWDRILLVADGVMRLDSRVALIEDDGVSETFDDLKYFLTIQYIQSIKTNLCEQISNPNPDQMLEALRYYQLNDAFIKIQG</sequence>
<name>A0AA51RVF4_9GAMM</name>
<evidence type="ECO:0000313" key="3">
    <source>
        <dbReference type="Proteomes" id="UP001239782"/>
    </source>
</evidence>
<feature type="domain" description="DUF7716" evidence="1">
    <location>
        <begin position="4"/>
        <end position="93"/>
    </location>
</feature>
<protein>
    <recommendedName>
        <fullName evidence="1">DUF7716 domain-containing protein</fullName>
    </recommendedName>
</protein>
<dbReference type="KEGG" id="plei:Q9312_05575"/>
<evidence type="ECO:0000313" key="2">
    <source>
        <dbReference type="EMBL" id="WMS88383.1"/>
    </source>
</evidence>